<sequence>MKEAEYSKNSAVMEAFLAKLFATISAIKAAYADLQTPQFPYNNEAIQSANQTIVDELKALLELKHIFVKKKIDSSPPHVTLMLAEIQEQQSLMKTYEITMNKMRRNRKQ</sequence>
<accession>A0ABD1NTU5</accession>
<dbReference type="Pfam" id="PF04859">
    <property type="entry name" value="DUF641"/>
    <property type="match status" value="1"/>
</dbReference>
<dbReference type="Proteomes" id="UP001604336">
    <property type="component" value="Unassembled WGS sequence"/>
</dbReference>
<dbReference type="InterPro" id="IPR040225">
    <property type="entry name" value="GIL1-like"/>
</dbReference>
<proteinExistence type="predicted"/>
<evidence type="ECO:0000313" key="2">
    <source>
        <dbReference type="EMBL" id="KAL2455037.1"/>
    </source>
</evidence>
<dbReference type="EMBL" id="JBFOLK010000225">
    <property type="protein sequence ID" value="KAL2455037.1"/>
    <property type="molecule type" value="Genomic_DNA"/>
</dbReference>
<keyword evidence="3" id="KW-1185">Reference proteome</keyword>
<name>A0ABD1NTU5_9LAMI</name>
<protein>
    <recommendedName>
        <fullName evidence="1">DUF641 domain-containing protein</fullName>
    </recommendedName>
</protein>
<feature type="domain" description="DUF641" evidence="1">
    <location>
        <begin position="9"/>
        <end position="106"/>
    </location>
</feature>
<evidence type="ECO:0000259" key="1">
    <source>
        <dbReference type="Pfam" id="PF04859"/>
    </source>
</evidence>
<dbReference type="AlphaFoldDB" id="A0ABD1NTU5"/>
<dbReference type="PANTHER" id="PTHR31161">
    <property type="entry name" value="PROTEIN GRAVITROPIC IN THE LIGHT 1"/>
    <property type="match status" value="1"/>
</dbReference>
<dbReference type="InterPro" id="IPR006943">
    <property type="entry name" value="DUF641_pln"/>
</dbReference>
<comment type="caution">
    <text evidence="2">The sequence shown here is derived from an EMBL/GenBank/DDBJ whole genome shotgun (WGS) entry which is preliminary data.</text>
</comment>
<organism evidence="2 3">
    <name type="scientific">Abeliophyllum distichum</name>
    <dbReference type="NCBI Taxonomy" id="126358"/>
    <lineage>
        <taxon>Eukaryota</taxon>
        <taxon>Viridiplantae</taxon>
        <taxon>Streptophyta</taxon>
        <taxon>Embryophyta</taxon>
        <taxon>Tracheophyta</taxon>
        <taxon>Spermatophyta</taxon>
        <taxon>Magnoliopsida</taxon>
        <taxon>eudicotyledons</taxon>
        <taxon>Gunneridae</taxon>
        <taxon>Pentapetalae</taxon>
        <taxon>asterids</taxon>
        <taxon>lamiids</taxon>
        <taxon>Lamiales</taxon>
        <taxon>Oleaceae</taxon>
        <taxon>Forsythieae</taxon>
        <taxon>Abeliophyllum</taxon>
    </lineage>
</organism>
<reference evidence="3" key="1">
    <citation type="submission" date="2024-07" db="EMBL/GenBank/DDBJ databases">
        <title>Two chromosome-level genome assemblies of Korean endemic species Abeliophyllum distichum and Forsythia ovata (Oleaceae).</title>
        <authorList>
            <person name="Jang H."/>
        </authorList>
    </citation>
    <scope>NUCLEOTIDE SEQUENCE [LARGE SCALE GENOMIC DNA]</scope>
</reference>
<gene>
    <name evidence="2" type="ORF">Adt_47481</name>
</gene>
<evidence type="ECO:0000313" key="3">
    <source>
        <dbReference type="Proteomes" id="UP001604336"/>
    </source>
</evidence>